<dbReference type="SMART" id="SM00933">
    <property type="entry name" value="NurA"/>
    <property type="match status" value="1"/>
</dbReference>
<organism evidence="2">
    <name type="scientific">Proteinivorax hydrogeniformans</name>
    <dbReference type="NCBI Taxonomy" id="1826727"/>
    <lineage>
        <taxon>Bacteria</taxon>
        <taxon>Bacillati</taxon>
        <taxon>Bacillota</taxon>
        <taxon>Clostridia</taxon>
        <taxon>Eubacteriales</taxon>
        <taxon>Proteinivoracaceae</taxon>
        <taxon>Proteinivorax</taxon>
    </lineage>
</organism>
<gene>
    <name evidence="2" type="ORF">PRVXH_000048</name>
</gene>
<sequence>MVFDNELIRKIKKVNEDLSTAQKNTPSRLELKEKLAEAGGIFSKIKENVNLDINLMGVDGSFNSYGANYPHQIFVFRALAKTTKGYEHVVSDVLYPMDSEVRAQITKISSEKNISQNDAMAKLIKVKLASMEVQAALGGLEKTKPDVIFMDGSLIRYKIEDADGWGELQAKCLSNDIKLGGVIEEIGTNTLSRKIDLEGYDRETLFNLFELYEQLTFHQIKEGLSTVFYRPSKDPHPVAMDCLTNQKEGIDELIGLASSLTPKRGRGIPVWLDIVDNEVRVTNKAINALIENHLDEKVKRVFLSPKRDKRII</sequence>
<dbReference type="AlphaFoldDB" id="A0AAU8HU04"/>
<feature type="domain" description="NurA" evidence="1">
    <location>
        <begin position="53"/>
        <end position="281"/>
    </location>
</feature>
<protein>
    <submittedName>
        <fullName evidence="2">DNA double-strand break repair nuclease NurA</fullName>
    </submittedName>
</protein>
<reference evidence="2" key="1">
    <citation type="journal article" date="2018" name="Antonie Van Leeuwenhoek">
        <title>Proteinivorax hydrogeniformans sp. nov., an anaerobic, haloalkaliphilic bacterium fermenting proteinaceous compounds with high hydrogen production.</title>
        <authorList>
            <person name="Boltyanskaya Y."/>
            <person name="Detkova E."/>
            <person name="Pimenov N."/>
            <person name="Kevbrin V."/>
        </authorList>
    </citation>
    <scope>NUCLEOTIDE SEQUENCE</scope>
    <source>
        <strain evidence="2">Z-710</strain>
    </source>
</reference>
<dbReference type="Pfam" id="PF09376">
    <property type="entry name" value="NurA"/>
    <property type="match status" value="1"/>
</dbReference>
<dbReference type="RefSeq" id="WP_353893327.1">
    <property type="nucleotide sequence ID" value="NZ_CP159485.1"/>
</dbReference>
<dbReference type="EMBL" id="CP159485">
    <property type="protein sequence ID" value="XCI28775.1"/>
    <property type="molecule type" value="Genomic_DNA"/>
</dbReference>
<evidence type="ECO:0000259" key="1">
    <source>
        <dbReference type="SMART" id="SM00933"/>
    </source>
</evidence>
<accession>A0AAU8HU04</accession>
<dbReference type="InterPro" id="IPR018977">
    <property type="entry name" value="NurA_domain"/>
</dbReference>
<evidence type="ECO:0000313" key="2">
    <source>
        <dbReference type="EMBL" id="XCI28775.1"/>
    </source>
</evidence>
<reference evidence="2" key="2">
    <citation type="submission" date="2024-06" db="EMBL/GenBank/DDBJ databases">
        <authorList>
            <person name="Petrova K.O."/>
            <person name="Toshchakov S.V."/>
            <person name="Boltjanskaja Y.V."/>
            <person name="Kevbrin V.V."/>
        </authorList>
    </citation>
    <scope>NUCLEOTIDE SEQUENCE</scope>
    <source>
        <strain evidence="2">Z-710</strain>
    </source>
</reference>
<proteinExistence type="predicted"/>
<name>A0AAU8HU04_9FIRM</name>